<evidence type="ECO:0000256" key="1">
    <source>
        <dbReference type="ARBA" id="ARBA00022884"/>
    </source>
</evidence>
<dbReference type="Gene3D" id="3.30.70.330">
    <property type="match status" value="1"/>
</dbReference>
<reference evidence="4 5" key="1">
    <citation type="submission" date="2024-01" db="EMBL/GenBank/DDBJ databases">
        <title>A telomere-to-telomere, gap-free genome of sweet tea (Lithocarpus litseifolius).</title>
        <authorList>
            <person name="Zhou J."/>
        </authorList>
    </citation>
    <scope>NUCLEOTIDE SEQUENCE [LARGE SCALE GENOMIC DNA]</scope>
    <source>
        <strain evidence="4">Zhou-2022a</strain>
        <tissue evidence="4">Leaf</tissue>
    </source>
</reference>
<gene>
    <name evidence="4" type="ORF">SO802_003295</name>
</gene>
<dbReference type="Pfam" id="PF00076">
    <property type="entry name" value="RRM_1"/>
    <property type="match status" value="1"/>
</dbReference>
<dbReference type="GO" id="GO:0003723">
    <property type="term" value="F:RNA binding"/>
    <property type="evidence" value="ECO:0007669"/>
    <property type="project" value="UniProtKB-UniRule"/>
</dbReference>
<dbReference type="PROSITE" id="PS50102">
    <property type="entry name" value="RRM"/>
    <property type="match status" value="1"/>
</dbReference>
<accession>A0AAW2E0M1</accession>
<dbReference type="InterPro" id="IPR050886">
    <property type="entry name" value="RNA-binding_reg"/>
</dbReference>
<dbReference type="InterPro" id="IPR000504">
    <property type="entry name" value="RRM_dom"/>
</dbReference>
<evidence type="ECO:0000259" key="3">
    <source>
        <dbReference type="PROSITE" id="PS50102"/>
    </source>
</evidence>
<evidence type="ECO:0000313" key="4">
    <source>
        <dbReference type="EMBL" id="KAL0016226.1"/>
    </source>
</evidence>
<proteinExistence type="predicted"/>
<organism evidence="4 5">
    <name type="scientific">Lithocarpus litseifolius</name>
    <dbReference type="NCBI Taxonomy" id="425828"/>
    <lineage>
        <taxon>Eukaryota</taxon>
        <taxon>Viridiplantae</taxon>
        <taxon>Streptophyta</taxon>
        <taxon>Embryophyta</taxon>
        <taxon>Tracheophyta</taxon>
        <taxon>Spermatophyta</taxon>
        <taxon>Magnoliopsida</taxon>
        <taxon>eudicotyledons</taxon>
        <taxon>Gunneridae</taxon>
        <taxon>Pentapetalae</taxon>
        <taxon>rosids</taxon>
        <taxon>fabids</taxon>
        <taxon>Fagales</taxon>
        <taxon>Fagaceae</taxon>
        <taxon>Lithocarpus</taxon>
    </lineage>
</organism>
<evidence type="ECO:0000313" key="5">
    <source>
        <dbReference type="Proteomes" id="UP001459277"/>
    </source>
</evidence>
<dbReference type="SUPFAM" id="SSF54928">
    <property type="entry name" value="RNA-binding domain, RBD"/>
    <property type="match status" value="1"/>
</dbReference>
<dbReference type="InterPro" id="IPR012677">
    <property type="entry name" value="Nucleotide-bd_a/b_plait_sf"/>
</dbReference>
<dbReference type="PANTHER" id="PTHR48024:SF9">
    <property type="entry name" value="UBP1-ASSOCIATED PROTEINS 1A-RELATED"/>
    <property type="match status" value="1"/>
</dbReference>
<keyword evidence="5" id="KW-1185">Reference proteome</keyword>
<comment type="caution">
    <text evidence="4">The sequence shown here is derived from an EMBL/GenBank/DDBJ whole genome shotgun (WGS) entry which is preliminary data.</text>
</comment>
<feature type="domain" description="RRM" evidence="3">
    <location>
        <begin position="1"/>
        <end position="87"/>
    </location>
</feature>
<evidence type="ECO:0000256" key="2">
    <source>
        <dbReference type="PROSITE-ProRule" id="PRU00176"/>
    </source>
</evidence>
<sequence length="87" mass="9668">METPPTARSSSTASTWDTTAETLTSVFCKYDEIVDCKAVIDCVSGKSKGYAFILFKHRSSARKALKQPWKQISNRTTSWPHPSVADI</sequence>
<name>A0AAW2E0M1_9ROSI</name>
<dbReference type="EMBL" id="JAZDWU010000001">
    <property type="protein sequence ID" value="KAL0016226.1"/>
    <property type="molecule type" value="Genomic_DNA"/>
</dbReference>
<dbReference type="InterPro" id="IPR035979">
    <property type="entry name" value="RBD_domain_sf"/>
</dbReference>
<dbReference type="PANTHER" id="PTHR48024">
    <property type="entry name" value="GEO13361P1-RELATED"/>
    <property type="match status" value="1"/>
</dbReference>
<protein>
    <recommendedName>
        <fullName evidence="3">RRM domain-containing protein</fullName>
    </recommendedName>
</protein>
<keyword evidence="1 2" id="KW-0694">RNA-binding</keyword>
<dbReference type="GO" id="GO:0005634">
    <property type="term" value="C:nucleus"/>
    <property type="evidence" value="ECO:0007669"/>
    <property type="project" value="TreeGrafter"/>
</dbReference>
<dbReference type="AlphaFoldDB" id="A0AAW2E0M1"/>
<dbReference type="Proteomes" id="UP001459277">
    <property type="component" value="Unassembled WGS sequence"/>
</dbReference>